<dbReference type="GO" id="GO:0009055">
    <property type="term" value="F:electron transfer activity"/>
    <property type="evidence" value="ECO:0007669"/>
    <property type="project" value="InterPro"/>
</dbReference>
<evidence type="ECO:0000259" key="7">
    <source>
        <dbReference type="PROSITE" id="PS51007"/>
    </source>
</evidence>
<evidence type="ECO:0000256" key="6">
    <source>
        <dbReference type="PROSITE-ProRule" id="PRU00433"/>
    </source>
</evidence>
<dbReference type="PRINTS" id="PR00607">
    <property type="entry name" value="CYTCHROMECIE"/>
</dbReference>
<proteinExistence type="predicted"/>
<dbReference type="AlphaFoldDB" id="A0A2N5X1V7"/>
<evidence type="ECO:0000256" key="4">
    <source>
        <dbReference type="ARBA" id="ARBA00022982"/>
    </source>
</evidence>
<dbReference type="Gene3D" id="1.10.760.10">
    <property type="entry name" value="Cytochrome c-like domain"/>
    <property type="match status" value="1"/>
</dbReference>
<keyword evidence="4" id="KW-0249">Electron transport</keyword>
<keyword evidence="9" id="KW-1185">Reference proteome</keyword>
<evidence type="ECO:0000256" key="3">
    <source>
        <dbReference type="ARBA" id="ARBA00022723"/>
    </source>
</evidence>
<dbReference type="EMBL" id="PKUS01000013">
    <property type="protein sequence ID" value="PLW68474.1"/>
    <property type="molecule type" value="Genomic_DNA"/>
</dbReference>
<dbReference type="InterPro" id="IPR002323">
    <property type="entry name" value="Cyt_CIE"/>
</dbReference>
<evidence type="ECO:0000313" key="8">
    <source>
        <dbReference type="EMBL" id="PLW68474.1"/>
    </source>
</evidence>
<keyword evidence="3 6" id="KW-0479">Metal-binding</keyword>
<protein>
    <submittedName>
        <fullName evidence="8">Cytochrome c5 family protein</fullName>
    </submittedName>
</protein>
<dbReference type="GO" id="GO:0020037">
    <property type="term" value="F:heme binding"/>
    <property type="evidence" value="ECO:0007669"/>
    <property type="project" value="InterPro"/>
</dbReference>
<dbReference type="PANTHER" id="PTHR40942:SF4">
    <property type="entry name" value="CYTOCHROME C5"/>
    <property type="match status" value="1"/>
</dbReference>
<dbReference type="InterPro" id="IPR009056">
    <property type="entry name" value="Cyt_c-like_dom"/>
</dbReference>
<comment type="caution">
    <text evidence="8">The sequence shown here is derived from an EMBL/GenBank/DDBJ whole genome shotgun (WGS) entry which is preliminary data.</text>
</comment>
<dbReference type="PANTHER" id="PTHR40942">
    <property type="match status" value="1"/>
</dbReference>
<evidence type="ECO:0000256" key="5">
    <source>
        <dbReference type="ARBA" id="ARBA00023004"/>
    </source>
</evidence>
<name>A0A2N5X1V7_9GAMM</name>
<dbReference type="InterPro" id="IPR036909">
    <property type="entry name" value="Cyt_c-like_dom_sf"/>
</dbReference>
<dbReference type="PROSITE" id="PS51007">
    <property type="entry name" value="CYTC"/>
    <property type="match status" value="1"/>
</dbReference>
<sequence>MPAELVQDLAVMTRIAFSLVALVLAFSAAAVDLTDAQRAEIEERIHPVGEVCLQGDTDCGGAAASVASGPRSGEDVYNSACMACHATGAGGAPVVGDIAAWADRIAKGTEALHLAGVNGVPGTGMIAKGGCMSCSDEEIHAAVDYMVAGSQ</sequence>
<dbReference type="Pfam" id="PF13442">
    <property type="entry name" value="Cytochrome_CBB3"/>
    <property type="match status" value="1"/>
</dbReference>
<keyword evidence="2 6" id="KW-0349">Heme</keyword>
<accession>A0A2N5X1V7</accession>
<organism evidence="8 9">
    <name type="scientific">Pseudohalioglobus lutimaris</name>
    <dbReference type="NCBI Taxonomy" id="1737061"/>
    <lineage>
        <taxon>Bacteria</taxon>
        <taxon>Pseudomonadati</taxon>
        <taxon>Pseudomonadota</taxon>
        <taxon>Gammaproteobacteria</taxon>
        <taxon>Cellvibrionales</taxon>
        <taxon>Halieaceae</taxon>
        <taxon>Pseudohalioglobus</taxon>
    </lineage>
</organism>
<dbReference type="SUPFAM" id="SSF46626">
    <property type="entry name" value="Cytochrome c"/>
    <property type="match status" value="1"/>
</dbReference>
<keyword evidence="1" id="KW-0813">Transport</keyword>
<dbReference type="OrthoDB" id="9814708at2"/>
<feature type="domain" description="Cytochrome c" evidence="7">
    <location>
        <begin position="68"/>
        <end position="150"/>
    </location>
</feature>
<evidence type="ECO:0000256" key="1">
    <source>
        <dbReference type="ARBA" id="ARBA00022448"/>
    </source>
</evidence>
<keyword evidence="5 6" id="KW-0408">Iron</keyword>
<evidence type="ECO:0000256" key="2">
    <source>
        <dbReference type="ARBA" id="ARBA00022617"/>
    </source>
</evidence>
<dbReference type="Proteomes" id="UP000235005">
    <property type="component" value="Unassembled WGS sequence"/>
</dbReference>
<reference evidence="8 9" key="1">
    <citation type="submission" date="2018-01" db="EMBL/GenBank/DDBJ databases">
        <title>The draft genome sequence of Halioglobus lutimaris HF004.</title>
        <authorList>
            <person name="Du Z.-J."/>
            <person name="Shi M.-J."/>
        </authorList>
    </citation>
    <scope>NUCLEOTIDE SEQUENCE [LARGE SCALE GENOMIC DNA]</scope>
    <source>
        <strain evidence="8 9">HF004</strain>
    </source>
</reference>
<dbReference type="GO" id="GO:0005506">
    <property type="term" value="F:iron ion binding"/>
    <property type="evidence" value="ECO:0007669"/>
    <property type="project" value="InterPro"/>
</dbReference>
<gene>
    <name evidence="8" type="ORF">C0039_11905</name>
</gene>
<evidence type="ECO:0000313" key="9">
    <source>
        <dbReference type="Proteomes" id="UP000235005"/>
    </source>
</evidence>